<comment type="caution">
    <text evidence="1">The sequence shown here is derived from an EMBL/GenBank/DDBJ whole genome shotgun (WGS) entry which is preliminary data.</text>
</comment>
<dbReference type="AlphaFoldDB" id="A0A941EUB4"/>
<dbReference type="Pfam" id="PF20704">
    <property type="entry name" value="KH_NucS_shadow"/>
    <property type="match status" value="1"/>
</dbReference>
<reference evidence="1" key="1">
    <citation type="submission" date="2021-04" db="EMBL/GenBank/DDBJ databases">
        <title>Genome based classification of Actinospica acidithermotolerans sp. nov., an actinobacterium isolated from an Indonesian hot spring.</title>
        <authorList>
            <person name="Kusuma A.B."/>
            <person name="Putra K.E."/>
            <person name="Nafisah S."/>
            <person name="Loh J."/>
            <person name="Nouioui I."/>
            <person name="Goodfellow M."/>
        </authorList>
    </citation>
    <scope>NUCLEOTIDE SEQUENCE</scope>
    <source>
        <strain evidence="1">CSCA 57</strain>
    </source>
</reference>
<accession>A0A941EUB4</accession>
<keyword evidence="2" id="KW-1185">Reference proteome</keyword>
<organism evidence="1 2">
    <name type="scientific">Actinospica durhamensis</name>
    <dbReference type="NCBI Taxonomy" id="1508375"/>
    <lineage>
        <taxon>Bacteria</taxon>
        <taxon>Bacillati</taxon>
        <taxon>Actinomycetota</taxon>
        <taxon>Actinomycetes</taxon>
        <taxon>Catenulisporales</taxon>
        <taxon>Actinospicaceae</taxon>
        <taxon>Actinospica</taxon>
    </lineage>
</organism>
<evidence type="ECO:0000313" key="2">
    <source>
        <dbReference type="Proteomes" id="UP000675781"/>
    </source>
</evidence>
<gene>
    <name evidence="1" type="ORF">KDL01_34735</name>
</gene>
<sequence length="134" mass="14370">MSLDVSDELLAQAEAGEVDPAAFLETVRTSLPYAYAMVERLAADLAAGRTADGSGFADNVIPPATEAERGQLLRALASNSIRAGLESHFGVCLAFQNCHRLAAFPAGAERSAQYRRFTSERAQLLNQSPLLRDC</sequence>
<dbReference type="RefSeq" id="WP_212532932.1">
    <property type="nucleotide sequence ID" value="NZ_JAGSOG010000293.1"/>
</dbReference>
<evidence type="ECO:0000313" key="1">
    <source>
        <dbReference type="EMBL" id="MBR7838475.1"/>
    </source>
</evidence>
<protein>
    <submittedName>
        <fullName evidence="1">Uncharacterized protein</fullName>
    </submittedName>
</protein>
<dbReference type="Proteomes" id="UP000675781">
    <property type="component" value="Unassembled WGS sequence"/>
</dbReference>
<dbReference type="EMBL" id="JAGSOG010000293">
    <property type="protein sequence ID" value="MBR7838475.1"/>
    <property type="molecule type" value="Genomic_DNA"/>
</dbReference>
<dbReference type="NCBIfam" id="NF040488">
    <property type="entry name" value="SCO5389_fam"/>
    <property type="match status" value="1"/>
</dbReference>
<proteinExistence type="predicted"/>
<name>A0A941EUB4_9ACTN</name>